<sequence length="149" mass="16465">MKHLKKILISVIILLAFAGSANAAGTEVQTEIEILTEDQIKGQERAPPVNDVIRQGETNRHTYTPEIGQKLEVSLTWNRASSGNDLDLCIYPPQTDPIQLHDEIDGKTDGKISLRIPLTSSYLNQLWVFDVAGAQVSGTQSYTLIINSY</sequence>
<keyword evidence="2" id="KW-1185">Reference proteome</keyword>
<gene>
    <name evidence="1" type="ORF">O0S09_01560</name>
</gene>
<dbReference type="Gene3D" id="2.60.120.380">
    <property type="match status" value="1"/>
</dbReference>
<dbReference type="Proteomes" id="UP001141336">
    <property type="component" value="Unassembled WGS sequence"/>
</dbReference>
<accession>A0ABT4IJM9</accession>
<organism evidence="1 2">
    <name type="scientific">Methanocorpusculum vombati</name>
    <dbReference type="NCBI Taxonomy" id="3002864"/>
    <lineage>
        <taxon>Archaea</taxon>
        <taxon>Methanobacteriati</taxon>
        <taxon>Methanobacteriota</taxon>
        <taxon>Stenosarchaea group</taxon>
        <taxon>Methanomicrobia</taxon>
        <taxon>Methanomicrobiales</taxon>
        <taxon>Methanocorpusculaceae</taxon>
        <taxon>Methanocorpusculum</taxon>
    </lineage>
</organism>
<evidence type="ECO:0000313" key="1">
    <source>
        <dbReference type="EMBL" id="MCZ0861944.1"/>
    </source>
</evidence>
<evidence type="ECO:0000313" key="2">
    <source>
        <dbReference type="Proteomes" id="UP001141336"/>
    </source>
</evidence>
<protein>
    <submittedName>
        <fullName evidence="1">Uncharacterized protein</fullName>
    </submittedName>
</protein>
<dbReference type="EMBL" id="JAPTGC010000002">
    <property type="protein sequence ID" value="MCZ0861944.1"/>
    <property type="molecule type" value="Genomic_DNA"/>
</dbReference>
<reference evidence="1" key="1">
    <citation type="submission" date="2022-12" db="EMBL/GenBank/DDBJ databases">
        <title>Isolation and characterisation of novel Methanocorpusculum spp. from native Australian herbivores indicates the genus is ancestrally host-associated.</title>
        <authorList>
            <person name="Volmer J.G."/>
            <person name="Soo R.M."/>
            <person name="Evans P.N."/>
            <person name="Hoedt E.C."/>
            <person name="Astorga Alsina A.L."/>
            <person name="Woodcroft B.J."/>
            <person name="Tyson G.W."/>
            <person name="Hugenholtz P."/>
            <person name="Morrison M."/>
        </authorList>
    </citation>
    <scope>NUCLEOTIDE SEQUENCE</scope>
    <source>
        <strain evidence="1">CW153</strain>
    </source>
</reference>
<proteinExistence type="predicted"/>
<dbReference type="RefSeq" id="WP_268922142.1">
    <property type="nucleotide sequence ID" value="NZ_JAPTGC010000002.1"/>
</dbReference>
<comment type="caution">
    <text evidence="1">The sequence shown here is derived from an EMBL/GenBank/DDBJ whole genome shotgun (WGS) entry which is preliminary data.</text>
</comment>
<name>A0ABT4IJM9_9EURY</name>